<protein>
    <submittedName>
        <fullName evidence="1">Uncharacterized protein</fullName>
    </submittedName>
</protein>
<organism evidence="1">
    <name type="scientific">Anguilla anguilla</name>
    <name type="common">European freshwater eel</name>
    <name type="synonym">Muraena anguilla</name>
    <dbReference type="NCBI Taxonomy" id="7936"/>
    <lineage>
        <taxon>Eukaryota</taxon>
        <taxon>Metazoa</taxon>
        <taxon>Chordata</taxon>
        <taxon>Craniata</taxon>
        <taxon>Vertebrata</taxon>
        <taxon>Euteleostomi</taxon>
        <taxon>Actinopterygii</taxon>
        <taxon>Neopterygii</taxon>
        <taxon>Teleostei</taxon>
        <taxon>Anguilliformes</taxon>
        <taxon>Anguillidae</taxon>
        <taxon>Anguilla</taxon>
    </lineage>
</organism>
<dbReference type="EMBL" id="GBXM01010182">
    <property type="protein sequence ID" value="JAH98395.1"/>
    <property type="molecule type" value="Transcribed_RNA"/>
</dbReference>
<dbReference type="AlphaFoldDB" id="A0A0E9X971"/>
<sequence length="64" mass="7748">MHTLKLYFEYSYSSQLTKKKFQFNIFSLTYLFTLVPKADVSDRFWLFGLSFWLSIHILDETDIL</sequence>
<accession>A0A0E9X971</accession>
<reference evidence="1" key="1">
    <citation type="submission" date="2014-11" db="EMBL/GenBank/DDBJ databases">
        <authorList>
            <person name="Amaro Gonzalez C."/>
        </authorList>
    </citation>
    <scope>NUCLEOTIDE SEQUENCE</scope>
</reference>
<evidence type="ECO:0000313" key="1">
    <source>
        <dbReference type="EMBL" id="JAH98395.1"/>
    </source>
</evidence>
<name>A0A0E9X971_ANGAN</name>
<reference evidence="1" key="2">
    <citation type="journal article" date="2015" name="Fish Shellfish Immunol.">
        <title>Early steps in the European eel (Anguilla anguilla)-Vibrio vulnificus interaction in the gills: Role of the RtxA13 toxin.</title>
        <authorList>
            <person name="Callol A."/>
            <person name="Pajuelo D."/>
            <person name="Ebbesson L."/>
            <person name="Teles M."/>
            <person name="MacKenzie S."/>
            <person name="Amaro C."/>
        </authorList>
    </citation>
    <scope>NUCLEOTIDE SEQUENCE</scope>
</reference>
<proteinExistence type="predicted"/>